<dbReference type="RefSeq" id="WP_055425259.1">
    <property type="nucleotide sequence ID" value="NZ_FCOR01000004.1"/>
</dbReference>
<dbReference type="AlphaFoldDB" id="A0A0X3APD0"/>
<feature type="domain" description="Tryptophan synthase beta chain-like PALP" evidence="4">
    <location>
        <begin position="10"/>
        <end position="305"/>
    </location>
</feature>
<accession>A0A0X3APD0</accession>
<dbReference type="STRING" id="1586267.GCA_001418685_00845"/>
<dbReference type="CDD" id="cd01561">
    <property type="entry name" value="CBS_like"/>
    <property type="match status" value="1"/>
</dbReference>
<dbReference type="Gene3D" id="3.40.50.1100">
    <property type="match status" value="2"/>
</dbReference>
<dbReference type="InterPro" id="IPR036052">
    <property type="entry name" value="TrpB-like_PALP_sf"/>
</dbReference>
<protein>
    <submittedName>
        <fullName evidence="5">Cystathionine beta-synthase</fullName>
    </submittedName>
</protein>
<dbReference type="FunFam" id="3.40.50.1100:FF:000003">
    <property type="entry name" value="Cystathionine beta-synthase"/>
    <property type="match status" value="1"/>
</dbReference>
<dbReference type="PANTHER" id="PTHR10314">
    <property type="entry name" value="CYSTATHIONINE BETA-SYNTHASE"/>
    <property type="match status" value="1"/>
</dbReference>
<evidence type="ECO:0000313" key="6">
    <source>
        <dbReference type="Proteomes" id="UP000182761"/>
    </source>
</evidence>
<proteinExistence type="inferred from homology"/>
<reference evidence="5 6" key="1">
    <citation type="submission" date="2016-01" db="EMBL/GenBank/DDBJ databases">
        <authorList>
            <person name="McClelland M."/>
            <person name="Jain A."/>
            <person name="Saraogi P."/>
            <person name="Mendelson R."/>
            <person name="Westerman R."/>
            <person name="SanMiguel P."/>
            <person name="Csonka L."/>
        </authorList>
    </citation>
    <scope>NUCLEOTIDE SEQUENCE [LARGE SCALE GENOMIC DNA]</scope>
    <source>
        <strain evidence="5 6">R-53146</strain>
    </source>
</reference>
<comment type="similarity">
    <text evidence="2">Belongs to the cysteine synthase/cystathionine beta-synthase family.</text>
</comment>
<keyword evidence="6" id="KW-1185">Reference proteome</keyword>
<dbReference type="InterPro" id="IPR001926">
    <property type="entry name" value="TrpB-like_PALP"/>
</dbReference>
<keyword evidence="3" id="KW-0663">Pyridoxal phosphate</keyword>
<gene>
    <name evidence="5" type="ORF">Ga0061079_104126</name>
</gene>
<dbReference type="GO" id="GO:0006534">
    <property type="term" value="P:cysteine metabolic process"/>
    <property type="evidence" value="ECO:0007669"/>
    <property type="project" value="UniProtKB-ARBA"/>
</dbReference>
<name>A0A0X3APD0_9FLAO</name>
<evidence type="ECO:0000256" key="3">
    <source>
        <dbReference type="ARBA" id="ARBA00022898"/>
    </source>
</evidence>
<evidence type="ECO:0000313" key="5">
    <source>
        <dbReference type="EMBL" id="CVK16007.1"/>
    </source>
</evidence>
<dbReference type="FunFam" id="3.40.50.1100:FF:000118">
    <property type="entry name" value="Related to CYS4-cystathionine beta-synthase"/>
    <property type="match status" value="1"/>
</dbReference>
<dbReference type="GO" id="GO:0044272">
    <property type="term" value="P:sulfur compound biosynthetic process"/>
    <property type="evidence" value="ECO:0007669"/>
    <property type="project" value="UniProtKB-ARBA"/>
</dbReference>
<evidence type="ECO:0000256" key="1">
    <source>
        <dbReference type="ARBA" id="ARBA00001933"/>
    </source>
</evidence>
<sequence length="342" mass="37257">MAGTYNNVLELINNTPLVRLNRVTEGMKGSFFAKLECYNPGHSTKDRIALHIIENAEKQGLLKPGATIVETTSGNTGFSIAMVSIVKGYKCIVAVSDKTKPEKISFLKAMGAKVYLCPANVPANDPRSYYEVAKRLAANTPNSLYINQYFNKENTKSHYLSTGPEIWEQTQGKITHLIGCTGTGGTLTGAAQFLKEKNPDIKVIGVDAVGSVLKKYFETGEVDPNEIKPYQIEGLGKNLIPGALDFSVIDQYVKVSDEPSAYATRELALKEGMMVGYTSGASLTAARTIADTFDNNSLAVLIFPDHGSRYMTKVFSDEWMASQGFVNSKLNGLESHATVEKI</sequence>
<evidence type="ECO:0000256" key="2">
    <source>
        <dbReference type="ARBA" id="ARBA00007103"/>
    </source>
</evidence>
<organism evidence="5 6">
    <name type="scientific">Apibacter mensalis</name>
    <dbReference type="NCBI Taxonomy" id="1586267"/>
    <lineage>
        <taxon>Bacteria</taxon>
        <taxon>Pseudomonadati</taxon>
        <taxon>Bacteroidota</taxon>
        <taxon>Flavobacteriia</taxon>
        <taxon>Flavobacteriales</taxon>
        <taxon>Weeksellaceae</taxon>
        <taxon>Apibacter</taxon>
    </lineage>
</organism>
<dbReference type="Pfam" id="PF00291">
    <property type="entry name" value="PALP"/>
    <property type="match status" value="1"/>
</dbReference>
<dbReference type="GO" id="GO:0009069">
    <property type="term" value="P:serine family amino acid metabolic process"/>
    <property type="evidence" value="ECO:0007669"/>
    <property type="project" value="UniProtKB-ARBA"/>
</dbReference>
<dbReference type="OrthoDB" id="9808024at2"/>
<comment type="cofactor">
    <cofactor evidence="1">
        <name>pyridoxal 5'-phosphate</name>
        <dbReference type="ChEBI" id="CHEBI:597326"/>
    </cofactor>
</comment>
<dbReference type="Proteomes" id="UP000182761">
    <property type="component" value="Unassembled WGS sequence"/>
</dbReference>
<dbReference type="SUPFAM" id="SSF53686">
    <property type="entry name" value="Tryptophan synthase beta subunit-like PLP-dependent enzymes"/>
    <property type="match status" value="1"/>
</dbReference>
<evidence type="ECO:0000259" key="4">
    <source>
        <dbReference type="Pfam" id="PF00291"/>
    </source>
</evidence>
<dbReference type="EMBL" id="FCOR01000004">
    <property type="protein sequence ID" value="CVK16007.1"/>
    <property type="molecule type" value="Genomic_DNA"/>
</dbReference>
<dbReference type="InterPro" id="IPR050214">
    <property type="entry name" value="Cys_Synth/Cystath_Beta-Synth"/>
</dbReference>